<accession>A0A9D4MWG4</accession>
<organism evidence="1 2">
    <name type="scientific">Dreissena polymorpha</name>
    <name type="common">Zebra mussel</name>
    <name type="synonym">Mytilus polymorpha</name>
    <dbReference type="NCBI Taxonomy" id="45954"/>
    <lineage>
        <taxon>Eukaryota</taxon>
        <taxon>Metazoa</taxon>
        <taxon>Spiralia</taxon>
        <taxon>Lophotrochozoa</taxon>
        <taxon>Mollusca</taxon>
        <taxon>Bivalvia</taxon>
        <taxon>Autobranchia</taxon>
        <taxon>Heteroconchia</taxon>
        <taxon>Euheterodonta</taxon>
        <taxon>Imparidentia</taxon>
        <taxon>Neoheterodontei</taxon>
        <taxon>Myida</taxon>
        <taxon>Dreissenoidea</taxon>
        <taxon>Dreissenidae</taxon>
        <taxon>Dreissena</taxon>
    </lineage>
</organism>
<sequence length="51" mass="5863">MGRTNTEGWFVLRLLTRACELFDNSPHRKCVVHREDAVHGNCTRNPKTTHG</sequence>
<reference evidence="1" key="1">
    <citation type="journal article" date="2019" name="bioRxiv">
        <title>The Genome of the Zebra Mussel, Dreissena polymorpha: A Resource for Invasive Species Research.</title>
        <authorList>
            <person name="McCartney M.A."/>
            <person name="Auch B."/>
            <person name="Kono T."/>
            <person name="Mallez S."/>
            <person name="Zhang Y."/>
            <person name="Obille A."/>
            <person name="Becker A."/>
            <person name="Abrahante J.E."/>
            <person name="Garbe J."/>
            <person name="Badalamenti J.P."/>
            <person name="Herman A."/>
            <person name="Mangelson H."/>
            <person name="Liachko I."/>
            <person name="Sullivan S."/>
            <person name="Sone E.D."/>
            <person name="Koren S."/>
            <person name="Silverstein K.A.T."/>
            <person name="Beckman K.B."/>
            <person name="Gohl D.M."/>
        </authorList>
    </citation>
    <scope>NUCLEOTIDE SEQUENCE</scope>
    <source>
        <strain evidence="1">Duluth1</strain>
        <tissue evidence="1">Whole animal</tissue>
    </source>
</reference>
<evidence type="ECO:0000313" key="1">
    <source>
        <dbReference type="EMBL" id="KAH3885187.1"/>
    </source>
</evidence>
<gene>
    <name evidence="1" type="ORF">DPMN_009178</name>
</gene>
<protein>
    <submittedName>
        <fullName evidence="1">Uncharacterized protein</fullName>
    </submittedName>
</protein>
<dbReference type="EMBL" id="JAIWYP010000001">
    <property type="protein sequence ID" value="KAH3885187.1"/>
    <property type="molecule type" value="Genomic_DNA"/>
</dbReference>
<dbReference type="AlphaFoldDB" id="A0A9D4MWG4"/>
<name>A0A9D4MWG4_DREPO</name>
<reference evidence="1" key="2">
    <citation type="submission" date="2020-11" db="EMBL/GenBank/DDBJ databases">
        <authorList>
            <person name="McCartney M.A."/>
            <person name="Auch B."/>
            <person name="Kono T."/>
            <person name="Mallez S."/>
            <person name="Becker A."/>
            <person name="Gohl D.M."/>
            <person name="Silverstein K.A.T."/>
            <person name="Koren S."/>
            <person name="Bechman K.B."/>
            <person name="Herman A."/>
            <person name="Abrahante J.E."/>
            <person name="Garbe J."/>
        </authorList>
    </citation>
    <scope>NUCLEOTIDE SEQUENCE</scope>
    <source>
        <strain evidence="1">Duluth1</strain>
        <tissue evidence="1">Whole animal</tissue>
    </source>
</reference>
<evidence type="ECO:0000313" key="2">
    <source>
        <dbReference type="Proteomes" id="UP000828390"/>
    </source>
</evidence>
<comment type="caution">
    <text evidence="1">The sequence shown here is derived from an EMBL/GenBank/DDBJ whole genome shotgun (WGS) entry which is preliminary data.</text>
</comment>
<keyword evidence="2" id="KW-1185">Reference proteome</keyword>
<dbReference type="Proteomes" id="UP000828390">
    <property type="component" value="Unassembled WGS sequence"/>
</dbReference>
<proteinExistence type="predicted"/>